<evidence type="ECO:0000313" key="3">
    <source>
        <dbReference type="Proteomes" id="UP001345963"/>
    </source>
</evidence>
<dbReference type="EMBL" id="JAHUTI010051197">
    <property type="protein sequence ID" value="MED6249043.1"/>
    <property type="molecule type" value="Genomic_DNA"/>
</dbReference>
<reference evidence="2 3" key="1">
    <citation type="submission" date="2021-07" db="EMBL/GenBank/DDBJ databases">
        <authorList>
            <person name="Palmer J.M."/>
        </authorList>
    </citation>
    <scope>NUCLEOTIDE SEQUENCE [LARGE SCALE GENOMIC DNA]</scope>
    <source>
        <strain evidence="2 3">AT_MEX2019</strain>
        <tissue evidence="2">Muscle</tissue>
    </source>
</reference>
<dbReference type="Proteomes" id="UP001345963">
    <property type="component" value="Unassembled WGS sequence"/>
</dbReference>
<organism evidence="2 3">
    <name type="scientific">Ataeniobius toweri</name>
    <dbReference type="NCBI Taxonomy" id="208326"/>
    <lineage>
        <taxon>Eukaryota</taxon>
        <taxon>Metazoa</taxon>
        <taxon>Chordata</taxon>
        <taxon>Craniata</taxon>
        <taxon>Vertebrata</taxon>
        <taxon>Euteleostomi</taxon>
        <taxon>Actinopterygii</taxon>
        <taxon>Neopterygii</taxon>
        <taxon>Teleostei</taxon>
        <taxon>Neoteleostei</taxon>
        <taxon>Acanthomorphata</taxon>
        <taxon>Ovalentaria</taxon>
        <taxon>Atherinomorphae</taxon>
        <taxon>Cyprinodontiformes</taxon>
        <taxon>Goodeidae</taxon>
        <taxon>Ataeniobius</taxon>
    </lineage>
</organism>
<keyword evidence="1" id="KW-0472">Membrane</keyword>
<sequence>MSNGAIRISNLSRTNSGEYTLEVFDSEGRNKGHRTLQLFVQDKGFAVKAEMLLILVVGLIGLLCVVAMAITFICAKRKKHDEVEVDDQELSYTDVSVVQQRRRSGVKCRGRSGVQ</sequence>
<proteinExistence type="predicted"/>
<evidence type="ECO:0000256" key="1">
    <source>
        <dbReference type="SAM" id="Phobius"/>
    </source>
</evidence>
<protein>
    <submittedName>
        <fullName evidence="2">Uncharacterized protein</fullName>
    </submittedName>
</protein>
<gene>
    <name evidence="2" type="ORF">ATANTOWER_008578</name>
</gene>
<evidence type="ECO:0000313" key="2">
    <source>
        <dbReference type="EMBL" id="MED6249043.1"/>
    </source>
</evidence>
<dbReference type="InterPro" id="IPR013783">
    <property type="entry name" value="Ig-like_fold"/>
</dbReference>
<accession>A0ABU7BHJ9</accession>
<keyword evidence="3" id="KW-1185">Reference proteome</keyword>
<keyword evidence="1" id="KW-0812">Transmembrane</keyword>
<dbReference type="Gene3D" id="2.60.40.10">
    <property type="entry name" value="Immunoglobulins"/>
    <property type="match status" value="1"/>
</dbReference>
<feature type="transmembrane region" description="Helical" evidence="1">
    <location>
        <begin position="51"/>
        <end position="75"/>
    </location>
</feature>
<comment type="caution">
    <text evidence="2">The sequence shown here is derived from an EMBL/GenBank/DDBJ whole genome shotgun (WGS) entry which is preliminary data.</text>
</comment>
<name>A0ABU7BHJ9_9TELE</name>
<keyword evidence="1" id="KW-1133">Transmembrane helix</keyword>